<gene>
    <name evidence="1" type="ORF">RBB75_08795</name>
</gene>
<protein>
    <submittedName>
        <fullName evidence="1">Uncharacterized protein</fullName>
    </submittedName>
</protein>
<sequence length="53" mass="5196">MCPVCLATAALIAGSVTSSGGLAALAIRKLGVKVAQEESGAGEIAPRSDHSTE</sequence>
<evidence type="ECO:0000313" key="1">
    <source>
        <dbReference type="EMBL" id="XCB28405.1"/>
    </source>
</evidence>
<dbReference type="KEGG" id="temp:RBB75_08795"/>
<accession>A0AAU7ZI26</accession>
<reference evidence="1" key="2">
    <citation type="journal article" date="2024" name="Environ. Microbiol.">
        <title>Genome analysis and description of Tunturibacter gen. nov. expands the diversity of Terriglobia in tundra soils.</title>
        <authorList>
            <person name="Messyasz A."/>
            <person name="Mannisto M.K."/>
            <person name="Kerkhof L.J."/>
            <person name="Haggblom M.M."/>
        </authorList>
    </citation>
    <scope>NUCLEOTIDE SEQUENCE</scope>
    <source>
        <strain evidence="1">M8UP23</strain>
    </source>
</reference>
<organism evidence="1">
    <name type="scientific">Tunturiibacter empetritectus</name>
    <dbReference type="NCBI Taxonomy" id="3069691"/>
    <lineage>
        <taxon>Bacteria</taxon>
        <taxon>Pseudomonadati</taxon>
        <taxon>Acidobacteriota</taxon>
        <taxon>Terriglobia</taxon>
        <taxon>Terriglobales</taxon>
        <taxon>Acidobacteriaceae</taxon>
        <taxon>Tunturiibacter</taxon>
    </lineage>
</organism>
<reference evidence="1" key="1">
    <citation type="submission" date="2023-08" db="EMBL/GenBank/DDBJ databases">
        <authorList>
            <person name="Messyasz A."/>
            <person name="Mannisto M.K."/>
            <person name="Kerkhof L.J."/>
            <person name="Haggblom M."/>
        </authorList>
    </citation>
    <scope>NUCLEOTIDE SEQUENCE</scope>
    <source>
        <strain evidence="1">M8UP23</strain>
    </source>
</reference>
<proteinExistence type="predicted"/>
<dbReference type="RefSeq" id="WP_353070223.1">
    <property type="nucleotide sequence ID" value="NZ_CP132932.1"/>
</dbReference>
<dbReference type="EMBL" id="CP132932">
    <property type="protein sequence ID" value="XCB28405.1"/>
    <property type="molecule type" value="Genomic_DNA"/>
</dbReference>
<name>A0AAU7ZI26_9BACT</name>
<dbReference type="AlphaFoldDB" id="A0AAU7ZI26"/>